<dbReference type="GeneID" id="37268593"/>
<reference evidence="3 4" key="1">
    <citation type="journal article" date="2018" name="Mol. Biol. Evol.">
        <title>Broad Genomic Sampling Reveals a Smut Pathogenic Ancestry of the Fungal Clade Ustilaginomycotina.</title>
        <authorList>
            <person name="Kijpornyongpan T."/>
            <person name="Mondo S.J."/>
            <person name="Barry K."/>
            <person name="Sandor L."/>
            <person name="Lee J."/>
            <person name="Lipzen A."/>
            <person name="Pangilinan J."/>
            <person name="LaButti K."/>
            <person name="Hainaut M."/>
            <person name="Henrissat B."/>
            <person name="Grigoriev I.V."/>
            <person name="Spatafora J.W."/>
            <person name="Aime M.C."/>
        </authorList>
    </citation>
    <scope>NUCLEOTIDE SEQUENCE [LARGE SCALE GENOMIC DNA]</scope>
    <source>
        <strain evidence="3 4">MCA 4186</strain>
    </source>
</reference>
<gene>
    <name evidence="3" type="ORF">FA09DRAFT_322343</name>
</gene>
<dbReference type="SMART" id="SM00516">
    <property type="entry name" value="SEC14"/>
    <property type="match status" value="1"/>
</dbReference>
<proteinExistence type="predicted"/>
<dbReference type="OrthoDB" id="43460at2759"/>
<dbReference type="InterPro" id="IPR036273">
    <property type="entry name" value="CRAL/TRIO_N_dom_sf"/>
</dbReference>
<dbReference type="SUPFAM" id="SSF52087">
    <property type="entry name" value="CRAL/TRIO domain"/>
    <property type="match status" value="1"/>
</dbReference>
<dbReference type="Pfam" id="PF03765">
    <property type="entry name" value="CRAL_TRIO_N"/>
    <property type="match status" value="1"/>
</dbReference>
<feature type="compositionally biased region" description="Low complexity" evidence="1">
    <location>
        <begin position="541"/>
        <end position="591"/>
    </location>
</feature>
<feature type="domain" description="CRAL-TRIO" evidence="2">
    <location>
        <begin position="209"/>
        <end position="324"/>
    </location>
</feature>
<dbReference type="EMBL" id="KZ819303">
    <property type="protein sequence ID" value="PWN95688.1"/>
    <property type="molecule type" value="Genomic_DNA"/>
</dbReference>
<evidence type="ECO:0000259" key="2">
    <source>
        <dbReference type="PROSITE" id="PS50191"/>
    </source>
</evidence>
<dbReference type="InterPro" id="IPR011074">
    <property type="entry name" value="CRAL/TRIO_N_dom"/>
</dbReference>
<feature type="region of interest" description="Disordered" evidence="1">
    <location>
        <begin position="494"/>
        <end position="618"/>
    </location>
</feature>
<dbReference type="InterPro" id="IPR052432">
    <property type="entry name" value="PITP/CRAL-TRIO"/>
</dbReference>
<protein>
    <recommendedName>
        <fullName evidence="2">CRAL-TRIO domain-containing protein</fullName>
    </recommendedName>
</protein>
<dbReference type="PANTHER" id="PTHR46590">
    <property type="entry name" value="PHOSPHATIDYLINOSITOL TRANSFER PROTEIN CSR1-RELATED"/>
    <property type="match status" value="1"/>
</dbReference>
<dbReference type="CDD" id="cd00170">
    <property type="entry name" value="SEC14"/>
    <property type="match status" value="1"/>
</dbReference>
<dbReference type="SMART" id="SM01100">
    <property type="entry name" value="CRAL_TRIO_N"/>
    <property type="match status" value="1"/>
</dbReference>
<dbReference type="InterPro" id="IPR036865">
    <property type="entry name" value="CRAL-TRIO_dom_sf"/>
</dbReference>
<dbReference type="SUPFAM" id="SSF46938">
    <property type="entry name" value="CRAL/TRIO N-terminal domain"/>
    <property type="match status" value="1"/>
</dbReference>
<dbReference type="Pfam" id="PF00650">
    <property type="entry name" value="CRAL_TRIO"/>
    <property type="match status" value="1"/>
</dbReference>
<feature type="compositionally biased region" description="Low complexity" evidence="1">
    <location>
        <begin position="508"/>
        <end position="524"/>
    </location>
</feature>
<dbReference type="InterPro" id="IPR001251">
    <property type="entry name" value="CRAL-TRIO_dom"/>
</dbReference>
<evidence type="ECO:0000313" key="3">
    <source>
        <dbReference type="EMBL" id="PWN95688.1"/>
    </source>
</evidence>
<name>A0A316Z401_9BASI</name>
<dbReference type="RefSeq" id="XP_025595967.1">
    <property type="nucleotide sequence ID" value="XM_025741049.1"/>
</dbReference>
<dbReference type="PROSITE" id="PS50191">
    <property type="entry name" value="CRAL_TRIO"/>
    <property type="match status" value="1"/>
</dbReference>
<sequence>MSDWQEVDMKHLDTPEGYAGNLTTEHEAKLREMWAAFFDCCDRASGTATKGVGVAGELDNAEVSKDVTKSGIPQDDAAKEDAKKAMEEAGMRDLLATYGSDALKDTFWRFCKGDNPDTTLLRFLRARKWEVPRAMAMLATCLKWRLDSGVEELAEKGDEGNSKDIPKWYEQNSAAKIYLRGCNALEQPVCYVHLKKHFTNGQPTATMQKYIIAQMETWRLFMVPPQDKVTIVFDLAGFGLRNMDFGSLFYVVKCLEAYYPESLGTMFIHRGPWIFFQAWKVVKGLLDPVVRSKVAITQKLEEVTPNVPADRLVEPIGGDVVNLFEWIAPEAGENDKLLDTATRERLMGIHSKLAAEYERITRQWTSARGSAQDAELTEQRRILVKKLRVSQFGLEPYTRGVTIHHRNGTLVAGNPGIVRWEYVLKNGEHIRQIVGRTAAQKSLWRELSEISQGSSVDEAEAKTARLIESGEWGPWDTCDDLGEEVITRAQSYARQPSAAALPPTSNGVQPEAAPAAAPQPVAQPNGDSHAHAEAPIVSGQPAAEPDAAAAAPAPAAKPLTNGHPASAPTQAPATAQTRTSAPAKKSSAPAPVSDYSSEKAGGGGGGLFGSIKRLSRRA</sequence>
<evidence type="ECO:0000313" key="4">
    <source>
        <dbReference type="Proteomes" id="UP000245946"/>
    </source>
</evidence>
<evidence type="ECO:0000256" key="1">
    <source>
        <dbReference type="SAM" id="MobiDB-lite"/>
    </source>
</evidence>
<dbReference type="AlphaFoldDB" id="A0A316Z401"/>
<dbReference type="Proteomes" id="UP000245946">
    <property type="component" value="Unassembled WGS sequence"/>
</dbReference>
<keyword evidence="4" id="KW-1185">Reference proteome</keyword>
<organism evidence="3 4">
    <name type="scientific">Tilletiopsis washingtonensis</name>
    <dbReference type="NCBI Taxonomy" id="58919"/>
    <lineage>
        <taxon>Eukaryota</taxon>
        <taxon>Fungi</taxon>
        <taxon>Dikarya</taxon>
        <taxon>Basidiomycota</taxon>
        <taxon>Ustilaginomycotina</taxon>
        <taxon>Exobasidiomycetes</taxon>
        <taxon>Entylomatales</taxon>
        <taxon>Entylomatales incertae sedis</taxon>
        <taxon>Tilletiopsis</taxon>
    </lineage>
</organism>
<dbReference type="Gene3D" id="3.40.525.10">
    <property type="entry name" value="CRAL-TRIO lipid binding domain"/>
    <property type="match status" value="1"/>
</dbReference>
<dbReference type="PANTHER" id="PTHR46590:SF1">
    <property type="entry name" value="PHOSPHATIDYLINOSITOL TRANSFER PROTEIN CSR1"/>
    <property type="match status" value="1"/>
</dbReference>
<accession>A0A316Z401</accession>